<name>A2EI77_TRIV3</name>
<feature type="transmembrane region" description="Helical" evidence="1">
    <location>
        <begin position="140"/>
        <end position="157"/>
    </location>
</feature>
<evidence type="ECO:0000313" key="2">
    <source>
        <dbReference type="EMBL" id="EAY07637.1"/>
    </source>
</evidence>
<feature type="transmembrane region" description="Helical" evidence="1">
    <location>
        <begin position="630"/>
        <end position="650"/>
    </location>
</feature>
<feature type="transmembrane region" description="Helical" evidence="1">
    <location>
        <begin position="977"/>
        <end position="994"/>
    </location>
</feature>
<dbReference type="RefSeq" id="XP_001319860.1">
    <property type="nucleotide sequence ID" value="XM_001319825.1"/>
</dbReference>
<dbReference type="Proteomes" id="UP000001542">
    <property type="component" value="Unassembled WGS sequence"/>
</dbReference>
<feature type="transmembrane region" description="Helical" evidence="1">
    <location>
        <begin position="43"/>
        <end position="64"/>
    </location>
</feature>
<evidence type="ECO:0000313" key="3">
    <source>
        <dbReference type="Proteomes" id="UP000001542"/>
    </source>
</evidence>
<gene>
    <name evidence="2" type="ORF">TVAG_430010</name>
</gene>
<feature type="transmembrane region" description="Helical" evidence="1">
    <location>
        <begin position="101"/>
        <end position="120"/>
    </location>
</feature>
<dbReference type="KEGG" id="tva:4765530"/>
<proteinExistence type="predicted"/>
<feature type="transmembrane region" description="Helical" evidence="1">
    <location>
        <begin position="232"/>
        <end position="251"/>
    </location>
</feature>
<dbReference type="EMBL" id="DS113395">
    <property type="protein sequence ID" value="EAY07637.1"/>
    <property type="molecule type" value="Genomic_DNA"/>
</dbReference>
<feature type="transmembrane region" description="Helical" evidence="1">
    <location>
        <begin position="209"/>
        <end position="226"/>
    </location>
</feature>
<reference evidence="2" key="2">
    <citation type="journal article" date="2007" name="Science">
        <title>Draft genome sequence of the sexually transmitted pathogen Trichomonas vaginalis.</title>
        <authorList>
            <person name="Carlton J.M."/>
            <person name="Hirt R.P."/>
            <person name="Silva J.C."/>
            <person name="Delcher A.L."/>
            <person name="Schatz M."/>
            <person name="Zhao Q."/>
            <person name="Wortman J.R."/>
            <person name="Bidwell S.L."/>
            <person name="Alsmark U.C.M."/>
            <person name="Besteiro S."/>
            <person name="Sicheritz-Ponten T."/>
            <person name="Noel C.J."/>
            <person name="Dacks J.B."/>
            <person name="Foster P.G."/>
            <person name="Simillion C."/>
            <person name="Van de Peer Y."/>
            <person name="Miranda-Saavedra D."/>
            <person name="Barton G.J."/>
            <person name="Westrop G.D."/>
            <person name="Mueller S."/>
            <person name="Dessi D."/>
            <person name="Fiori P.L."/>
            <person name="Ren Q."/>
            <person name="Paulsen I."/>
            <person name="Zhang H."/>
            <person name="Bastida-Corcuera F.D."/>
            <person name="Simoes-Barbosa A."/>
            <person name="Brown M.T."/>
            <person name="Hayes R.D."/>
            <person name="Mukherjee M."/>
            <person name="Okumura C.Y."/>
            <person name="Schneider R."/>
            <person name="Smith A.J."/>
            <person name="Vanacova S."/>
            <person name="Villalvazo M."/>
            <person name="Haas B.J."/>
            <person name="Pertea M."/>
            <person name="Feldblyum T.V."/>
            <person name="Utterback T.R."/>
            <person name="Shu C.L."/>
            <person name="Osoegawa K."/>
            <person name="de Jong P.J."/>
            <person name="Hrdy I."/>
            <person name="Horvathova L."/>
            <person name="Zubacova Z."/>
            <person name="Dolezal P."/>
            <person name="Malik S.B."/>
            <person name="Logsdon J.M. Jr."/>
            <person name="Henze K."/>
            <person name="Gupta A."/>
            <person name="Wang C.C."/>
            <person name="Dunne R.L."/>
            <person name="Upcroft J.A."/>
            <person name="Upcroft P."/>
            <person name="White O."/>
            <person name="Salzberg S.L."/>
            <person name="Tang P."/>
            <person name="Chiu C.-H."/>
            <person name="Lee Y.-S."/>
            <person name="Embley T.M."/>
            <person name="Coombs G.H."/>
            <person name="Mottram J.C."/>
            <person name="Tachezy J."/>
            <person name="Fraser-Liggett C.M."/>
            <person name="Johnson P.J."/>
        </authorList>
    </citation>
    <scope>NUCLEOTIDE SEQUENCE [LARGE SCALE GENOMIC DNA]</scope>
    <source>
        <strain evidence="2">G3</strain>
    </source>
</reference>
<reference evidence="2" key="1">
    <citation type="submission" date="2006-10" db="EMBL/GenBank/DDBJ databases">
        <authorList>
            <person name="Amadeo P."/>
            <person name="Zhao Q."/>
            <person name="Wortman J."/>
            <person name="Fraser-Liggett C."/>
            <person name="Carlton J."/>
        </authorList>
    </citation>
    <scope>NUCLEOTIDE SEQUENCE</scope>
    <source>
        <strain evidence="2">G3</strain>
    </source>
</reference>
<dbReference type="VEuPathDB" id="TrichDB:TVAGG3_0858750"/>
<dbReference type="VEuPathDB" id="TrichDB:TVAG_430010"/>
<keyword evidence="1" id="KW-0472">Membrane</keyword>
<dbReference type="OrthoDB" id="10683591at2759"/>
<feature type="transmembrane region" description="Helical" evidence="1">
    <location>
        <begin position="872"/>
        <end position="892"/>
    </location>
</feature>
<keyword evidence="1" id="KW-1133">Transmembrane helix</keyword>
<sequence>MEDPFEKISLFSYDSNLIYSFKWKVLLLGSVLKSATTNYKQKIFATFTLVLNILSYSIPPMYFISAFSSRSAKHHINPYDIFEKDTILSFMTDSLFTNTSMLVFCFIFYLVNDFVIIRAFNKPEIAKSLNYIMTPNFHSVFLPISSAIIMHCIQIILNPPENSLPHIFICISTFLAFVPYFIINILLVAIFGSSIILPNPQYTQWFDSGSINIVLYYFFTVVSFFSLSKLQHSFQCIVLGFIVLISLYFIYFQLKSLPAISRLGNEFAVMKLLLNLAFALVCLAMINGYLPHISTLIGLLPIALVLIFMTAYFLCYLRTKFYMGIIESLESVHSPTFEYFESILKHIKTEFDFRILIKLGIGFNSALFTKQEFLGYVMSRFPNSEWMLRYAIYFYSNVWGVDNTTYKYFLHLLSVEKLEFTTQLMLFEAVYCYMQTSEESSPLIKNDMKTFIEIISQFGLATKILWSHAPKSADTLYNDLKSVNEVLQLASKHIKKMSTLYQFNHNVYFAKSIYYADLKKNFRKANDAYCEGLQLFNEKQKYVTSTLNSNQRPYFSAPVNNDLIMKPQPSTNVLTFLSVRDHSGDLVKRKPNIDFKSPYMNLYANICTAERNQLLPNTPLITNWYQIFRIFHVIIILLFIGCLIFDHAMFKEAWVMADEYRLAYDSSYNFRIFIDTTEKLTYNYFVLQQAKKDKNYRICPFIIEHFRLLQKNFTRIIYTVDKLKDFVNTSDIVINNYTFMDCFQEFRQLVHITFTNYNNSYQYTTEQLINLRTTLINLSIIIFNRIHDRIAYGTSNVFIKHIYSQKIHFLVVCLTFFVMYLCMRWIFYKLKNDMFLVFSTLQYPVRKMLEKQYDTILSSKDPALAPPKPQSVFKLVSSMLIALAMVLLPIALSIQRLTIAKDTITSQNLPDDPLNITIPFMAYYEHMLLESRLCNNMMDKCPHVYDVRCAHHFFERAKVHPLIPIVSECSDDSWSRIMMLIMSYIASFAFYIFMKRLKLLMRTFWESSHLLFAIPVHIGRSNYIFTKLITGDRIDSNDVKEYVKELWNDTASYDLFGVLRFNQNGEVTETIGCAVKILGVKPKSIDNLKEILVNCGVSSTALEHFFADRTPTNVIYGRGTSPFMAYFSTPTEFFMKDESGDIISSRTDIINLLRENSKIERPPLVENAVLMFFKGVSKNDYDLINNESKSINDLILADGRFSSLIYTMSLNDKEKALQIYQFVTKMREKCPTGRFAVCLGDKIHILQPNRQTIEKSRVLGRPFHDAEYLVNCIELEDGKAYLQKEFIEKCELDFGQMKTKEVKVRDNTIQVAII</sequence>
<protein>
    <submittedName>
        <fullName evidence="2">Uncharacterized protein</fullName>
    </submittedName>
</protein>
<dbReference type="InParanoid" id="A2EI77"/>
<keyword evidence="3" id="KW-1185">Reference proteome</keyword>
<feature type="transmembrane region" description="Helical" evidence="1">
    <location>
        <begin position="177"/>
        <end position="197"/>
    </location>
</feature>
<feature type="transmembrane region" description="Helical" evidence="1">
    <location>
        <begin position="272"/>
        <end position="290"/>
    </location>
</feature>
<keyword evidence="1" id="KW-0812">Transmembrane</keyword>
<evidence type="ECO:0000256" key="1">
    <source>
        <dbReference type="SAM" id="Phobius"/>
    </source>
</evidence>
<feature type="transmembrane region" description="Helical" evidence="1">
    <location>
        <begin position="807"/>
        <end position="827"/>
    </location>
</feature>
<organism evidence="2 3">
    <name type="scientific">Trichomonas vaginalis (strain ATCC PRA-98 / G3)</name>
    <dbReference type="NCBI Taxonomy" id="412133"/>
    <lineage>
        <taxon>Eukaryota</taxon>
        <taxon>Metamonada</taxon>
        <taxon>Parabasalia</taxon>
        <taxon>Trichomonadida</taxon>
        <taxon>Trichomonadidae</taxon>
        <taxon>Trichomonas</taxon>
    </lineage>
</organism>
<accession>A2EI77</accession>
<feature type="transmembrane region" description="Helical" evidence="1">
    <location>
        <begin position="296"/>
        <end position="317"/>
    </location>
</feature>